<comment type="caution">
    <text evidence="3">The sequence shown here is derived from an EMBL/GenBank/DDBJ whole genome shotgun (WGS) entry which is preliminary data.</text>
</comment>
<evidence type="ECO:0000313" key="4">
    <source>
        <dbReference type="Proteomes" id="UP001165121"/>
    </source>
</evidence>
<dbReference type="AlphaFoldDB" id="A0A9W7CT53"/>
<feature type="domain" description="UBX" evidence="2">
    <location>
        <begin position="208"/>
        <end position="289"/>
    </location>
</feature>
<feature type="region of interest" description="Disordered" evidence="1">
    <location>
        <begin position="125"/>
        <end position="207"/>
    </location>
</feature>
<organism evidence="3 4">
    <name type="scientific">Phytophthora fragariaefolia</name>
    <dbReference type="NCBI Taxonomy" id="1490495"/>
    <lineage>
        <taxon>Eukaryota</taxon>
        <taxon>Sar</taxon>
        <taxon>Stramenopiles</taxon>
        <taxon>Oomycota</taxon>
        <taxon>Peronosporomycetes</taxon>
        <taxon>Peronosporales</taxon>
        <taxon>Peronosporaceae</taxon>
        <taxon>Phytophthora</taxon>
    </lineage>
</organism>
<keyword evidence="4" id="KW-1185">Reference proteome</keyword>
<gene>
    <name evidence="3" type="ORF">Pfra01_001361200</name>
</gene>
<dbReference type="GO" id="GO:0043130">
    <property type="term" value="F:ubiquitin binding"/>
    <property type="evidence" value="ECO:0007669"/>
    <property type="project" value="TreeGrafter"/>
</dbReference>
<accession>A0A9W7CT53</accession>
<proteinExistence type="predicted"/>
<dbReference type="EMBL" id="BSXT01001399">
    <property type="protein sequence ID" value="GMF42071.1"/>
    <property type="molecule type" value="Genomic_DNA"/>
</dbReference>
<evidence type="ECO:0000259" key="2">
    <source>
        <dbReference type="PROSITE" id="PS50033"/>
    </source>
</evidence>
<dbReference type="InterPro" id="IPR001012">
    <property type="entry name" value="UBX_dom"/>
</dbReference>
<dbReference type="InterPro" id="IPR029071">
    <property type="entry name" value="Ubiquitin-like_domsf"/>
</dbReference>
<sequence length="290" mass="32777">MSAFLNNSDCIVSWAGCVQHAEGFGVSLSLGCATFPFLALLSCVSRGVNVVEKITGAWGGGREHLVDAGGGRLTCCGAFAACCLLANLPADEIIDKLNAAVDRNNQILATARHIRQQRSEAQILREQQDREYQESLAADRRREQQAREQAEREEKERELKEQEERRAEEEARRAEEEKTRQEQQYKAHIEDKRARLAEGPKTRAPPGADYKTAVIKFHLHNGTRLDRIFYAHDTLKTVRDFIDVEFFDREITIRNYELATNFPKKVYGPDLLDITLADAVSVAEVFLEVI</sequence>
<dbReference type="OrthoDB" id="1026733at2759"/>
<reference evidence="3" key="1">
    <citation type="submission" date="2023-04" db="EMBL/GenBank/DDBJ databases">
        <title>Phytophthora fragariaefolia NBRC 109709.</title>
        <authorList>
            <person name="Ichikawa N."/>
            <person name="Sato H."/>
            <person name="Tonouchi N."/>
        </authorList>
    </citation>
    <scope>NUCLEOTIDE SEQUENCE</scope>
    <source>
        <strain evidence="3">NBRC 109709</strain>
    </source>
</reference>
<dbReference type="GO" id="GO:0005783">
    <property type="term" value="C:endoplasmic reticulum"/>
    <property type="evidence" value="ECO:0007669"/>
    <property type="project" value="TreeGrafter"/>
</dbReference>
<evidence type="ECO:0000256" key="1">
    <source>
        <dbReference type="SAM" id="MobiDB-lite"/>
    </source>
</evidence>
<evidence type="ECO:0000313" key="3">
    <source>
        <dbReference type="EMBL" id="GMF42071.1"/>
    </source>
</evidence>
<dbReference type="Pfam" id="PF00789">
    <property type="entry name" value="UBX"/>
    <property type="match status" value="1"/>
</dbReference>
<dbReference type="Proteomes" id="UP001165121">
    <property type="component" value="Unassembled WGS sequence"/>
</dbReference>
<feature type="compositionally biased region" description="Basic and acidic residues" evidence="1">
    <location>
        <begin position="126"/>
        <end position="201"/>
    </location>
</feature>
<dbReference type="CDD" id="cd01767">
    <property type="entry name" value="UBX"/>
    <property type="match status" value="1"/>
</dbReference>
<name>A0A9W7CT53_9STRA</name>
<dbReference type="PANTHER" id="PTHR23322">
    <property type="entry name" value="FAS-ASSOCIATED PROTEIN"/>
    <property type="match status" value="1"/>
</dbReference>
<dbReference type="GO" id="GO:0036503">
    <property type="term" value="P:ERAD pathway"/>
    <property type="evidence" value="ECO:0007669"/>
    <property type="project" value="TreeGrafter"/>
</dbReference>
<dbReference type="Gene3D" id="3.10.20.90">
    <property type="entry name" value="Phosphatidylinositol 3-kinase Catalytic Subunit, Chain A, domain 1"/>
    <property type="match status" value="1"/>
</dbReference>
<dbReference type="PROSITE" id="PS50033">
    <property type="entry name" value="UBX"/>
    <property type="match status" value="1"/>
</dbReference>
<dbReference type="InterPro" id="IPR050730">
    <property type="entry name" value="UBX_domain-protein"/>
</dbReference>
<protein>
    <submittedName>
        <fullName evidence="3">Unnamed protein product</fullName>
    </submittedName>
</protein>
<dbReference type="PANTHER" id="PTHR23322:SF1">
    <property type="entry name" value="FAS-ASSOCIATED FACTOR 2"/>
    <property type="match status" value="1"/>
</dbReference>
<dbReference type="SUPFAM" id="SSF54236">
    <property type="entry name" value="Ubiquitin-like"/>
    <property type="match status" value="1"/>
</dbReference>